<dbReference type="GO" id="GO:0120147">
    <property type="term" value="F:formylglycine-generating oxidase activity"/>
    <property type="evidence" value="ECO:0007669"/>
    <property type="project" value="TreeGrafter"/>
</dbReference>
<sequence>MENIKSCCGAARQQLVAVKKTIAVNTEGIQQSNETHVNADHFVMIPEGSFIMGTDDEDGFPNDGEGPARQVTVSAFAISKYPVTNAQFAQFVEATGYVTEAEQFGWSYVFSDFVSEPNKQHSLGNPGGLHWWTAVNGAYWACPEGPGTSWEDRSEHPVVHISWNDAVAYCNWAGGRLPTEAEWEYAARGGLQRRRYPWGDELHPNKQHMCNIWQGKFPLKNHGSDGYIGTAPVHAFQPNGYGLYQMSGNVWEWCHDYFDPRYHQLTSNVNPIWSEPTKNRSMRGGSYLCHRDYCNRYRVAARNSNSPDSSTGHCGFRMVLNVNHDSQ</sequence>
<organism evidence="2 3">
    <name type="scientific">Paenibacillus montaniterrae</name>
    <dbReference type="NCBI Taxonomy" id="429341"/>
    <lineage>
        <taxon>Bacteria</taxon>
        <taxon>Bacillati</taxon>
        <taxon>Bacillota</taxon>
        <taxon>Bacilli</taxon>
        <taxon>Bacillales</taxon>
        <taxon>Paenibacillaceae</taxon>
        <taxon>Paenibacillus</taxon>
    </lineage>
</organism>
<feature type="domain" description="Sulfatase-modifying factor enzyme-like" evidence="1">
    <location>
        <begin position="39"/>
        <end position="319"/>
    </location>
</feature>
<dbReference type="InterPro" id="IPR051043">
    <property type="entry name" value="Sulfatase_Mod_Factor_Kinase"/>
</dbReference>
<evidence type="ECO:0000313" key="3">
    <source>
        <dbReference type="Proteomes" id="UP000683139"/>
    </source>
</evidence>
<protein>
    <recommendedName>
        <fullName evidence="1">Sulfatase-modifying factor enzyme-like domain-containing protein</fullName>
    </recommendedName>
</protein>
<dbReference type="EMBL" id="BOSE01000001">
    <property type="protein sequence ID" value="GIP14870.1"/>
    <property type="molecule type" value="Genomic_DNA"/>
</dbReference>
<evidence type="ECO:0000313" key="2">
    <source>
        <dbReference type="EMBL" id="GIP14870.1"/>
    </source>
</evidence>
<accession>A0A920CW59</accession>
<gene>
    <name evidence="2" type="ORF">J40TS1_05120</name>
</gene>
<comment type="caution">
    <text evidence="2">The sequence shown here is derived from an EMBL/GenBank/DDBJ whole genome shotgun (WGS) entry which is preliminary data.</text>
</comment>
<dbReference type="RefSeq" id="WP_213513055.1">
    <property type="nucleotide sequence ID" value="NZ_BOSE01000001.1"/>
</dbReference>
<dbReference type="Gene3D" id="3.90.1580.10">
    <property type="entry name" value="paralog of FGE (formylglycine-generating enzyme)"/>
    <property type="match status" value="1"/>
</dbReference>
<reference evidence="2" key="1">
    <citation type="submission" date="2021-03" db="EMBL/GenBank/DDBJ databases">
        <title>Antimicrobial resistance genes in bacteria isolated from Japanese honey, and their potential for conferring macrolide and lincosamide resistance in the American foulbrood pathogen Paenibacillus larvae.</title>
        <authorList>
            <person name="Okamoto M."/>
            <person name="Kumagai M."/>
            <person name="Kanamori H."/>
            <person name="Takamatsu D."/>
        </authorList>
    </citation>
    <scope>NUCLEOTIDE SEQUENCE</scope>
    <source>
        <strain evidence="2">J40TS1</strain>
    </source>
</reference>
<dbReference type="InterPro" id="IPR016187">
    <property type="entry name" value="CTDL_fold"/>
</dbReference>
<dbReference type="SUPFAM" id="SSF56436">
    <property type="entry name" value="C-type lectin-like"/>
    <property type="match status" value="1"/>
</dbReference>
<dbReference type="InterPro" id="IPR042095">
    <property type="entry name" value="SUMF_sf"/>
</dbReference>
<name>A0A920CW59_9BACL</name>
<dbReference type="AlphaFoldDB" id="A0A920CW59"/>
<dbReference type="PANTHER" id="PTHR23150:SF19">
    <property type="entry name" value="FORMYLGLYCINE-GENERATING ENZYME"/>
    <property type="match status" value="1"/>
</dbReference>
<proteinExistence type="predicted"/>
<dbReference type="Proteomes" id="UP000683139">
    <property type="component" value="Unassembled WGS sequence"/>
</dbReference>
<evidence type="ECO:0000259" key="1">
    <source>
        <dbReference type="Pfam" id="PF03781"/>
    </source>
</evidence>
<keyword evidence="3" id="KW-1185">Reference proteome</keyword>
<dbReference type="PANTHER" id="PTHR23150">
    <property type="entry name" value="SULFATASE MODIFYING FACTOR 1, 2"/>
    <property type="match status" value="1"/>
</dbReference>
<dbReference type="Pfam" id="PF03781">
    <property type="entry name" value="FGE-sulfatase"/>
    <property type="match status" value="1"/>
</dbReference>
<dbReference type="InterPro" id="IPR005532">
    <property type="entry name" value="SUMF_dom"/>
</dbReference>